<evidence type="ECO:0000313" key="3">
    <source>
        <dbReference type="EMBL" id="PEG31928.1"/>
    </source>
</evidence>
<dbReference type="Pfam" id="PF12974">
    <property type="entry name" value="Phosphonate-bd"/>
    <property type="match status" value="1"/>
</dbReference>
<dbReference type="InterPro" id="IPR027024">
    <property type="entry name" value="UCP027386_ABC_sbc_TM0202"/>
</dbReference>
<evidence type="ECO:0000256" key="1">
    <source>
        <dbReference type="SAM" id="SignalP"/>
    </source>
</evidence>
<dbReference type="PIRSF" id="PIRSF027386">
    <property type="entry name" value="UCP027386_ABC_sbc_TM0202"/>
    <property type="match status" value="1"/>
</dbReference>
<dbReference type="PANTHER" id="PTHR30024">
    <property type="entry name" value="ALIPHATIC SULFONATES-BINDING PROTEIN-RELATED"/>
    <property type="match status" value="1"/>
</dbReference>
<reference evidence="3 5" key="1">
    <citation type="submission" date="2017-10" db="EMBL/GenBank/DDBJ databases">
        <title>Effective Description of Clostridium neonatale sp. nov. linked to necrotizing enterocolitis in neonates and a clarification of species assignable to the genus Clostridium (Prazmowski 1880) emend. Lawson and Rainey 2016.</title>
        <authorList>
            <person name="Bernard K."/>
            <person name="Burdz T."/>
            <person name="Wiebe D."/>
            <person name="Balcewich B."/>
            <person name="Alfa M."/>
            <person name="Bernier A.-M."/>
        </authorList>
    </citation>
    <scope>NUCLEOTIDE SEQUENCE [LARGE SCALE GENOMIC DNA]</scope>
    <source>
        <strain evidence="3 5">LCDC99A005</strain>
    </source>
</reference>
<dbReference type="STRING" id="137838.GCA_001458595_03386"/>
<dbReference type="OrthoDB" id="9814375at2"/>
<dbReference type="Gene3D" id="3.40.190.10">
    <property type="entry name" value="Periplasmic binding protein-like II"/>
    <property type="match status" value="2"/>
</dbReference>
<feature type="signal peptide" evidence="1">
    <location>
        <begin position="1"/>
        <end position="22"/>
    </location>
</feature>
<protein>
    <submittedName>
        <fullName evidence="2">ABC nitrate/sulfonate/bicarbonate transporter, substrate-binding protein</fullName>
    </submittedName>
    <submittedName>
        <fullName evidence="3">ABC transporter substrate-binding protein</fullName>
    </submittedName>
</protein>
<dbReference type="SUPFAM" id="SSF53850">
    <property type="entry name" value="Periplasmic binding protein-like II"/>
    <property type="match status" value="1"/>
</dbReference>
<reference evidence="2" key="3">
    <citation type="submission" date="2021-10" db="EMBL/GenBank/DDBJ databases">
        <authorList>
            <person name="Mesa V."/>
        </authorList>
    </citation>
    <scope>NUCLEOTIDE SEQUENCE</scope>
    <source>
        <strain evidence="2">CC3_PB</strain>
    </source>
</reference>
<keyword evidence="1" id="KW-0732">Signal</keyword>
<dbReference type="GeneID" id="68878376"/>
<sequence>MKKNICLVLTMILALFTFIGCGNSTSINNDNTQSKVEEASEPKNITFAVPDGLPAIGIAKMIREKPEIVKGYDVTYTIEQSSESLATNVMKGEPDVAIVPSNLAATAYNKTNGEYKIAGTTGWGSFYLGSTNPEATLENLKGKEVYNIGKGLTPDITARAILKDKGIDVDNDINFSYVDGVSELAPIILAGKAEYAVIPEPALSTVQTKNENFKVILDLNEEWKSINNSEYGYPQATVIVKKDLIDNDNEFVKALLNKINESTEFVYKDKDTLGSYCEEIGVSAKKPIIVKAIDRSNIKYVSIKDSYKEYETYFEKLNEFDPKTIGGKVPDEAIFMEK</sequence>
<dbReference type="Proteomes" id="UP000220840">
    <property type="component" value="Unassembled WGS sequence"/>
</dbReference>
<dbReference type="EMBL" id="UWJD01000002">
    <property type="protein sequence ID" value="VCT85314.1"/>
    <property type="molecule type" value="Genomic_DNA"/>
</dbReference>
<dbReference type="PANTHER" id="PTHR30024:SF46">
    <property type="entry name" value="ABC TRANSPORTER, SUBSTRATE-BINDING LIPOPROTEIN"/>
    <property type="match status" value="1"/>
</dbReference>
<dbReference type="AlphaFoldDB" id="A0A2A7MLD6"/>
<name>A0A2A7MLD6_9CLOT</name>
<evidence type="ECO:0000313" key="2">
    <source>
        <dbReference type="EMBL" id="CAG9706136.1"/>
    </source>
</evidence>
<accession>A0A2A7MLD6</accession>
<evidence type="ECO:0000313" key="5">
    <source>
        <dbReference type="Proteomes" id="UP000220840"/>
    </source>
</evidence>
<organism evidence="3 5">
    <name type="scientific">Clostridium neonatale</name>
    <dbReference type="NCBI Taxonomy" id="137838"/>
    <lineage>
        <taxon>Bacteria</taxon>
        <taxon>Bacillati</taxon>
        <taxon>Bacillota</taxon>
        <taxon>Clostridia</taxon>
        <taxon>Eubacteriales</taxon>
        <taxon>Clostridiaceae</taxon>
        <taxon>Clostridium</taxon>
    </lineage>
</organism>
<reference evidence="4 6" key="2">
    <citation type="submission" date="2018-06" db="EMBL/GenBank/DDBJ databases">
        <authorList>
            <consortium name="IHU Genomes"/>
        </authorList>
    </citation>
    <scope>NUCLEOTIDE SEQUENCE [LARGE SCALE GENOMIC DNA]</scope>
    <source>
        <strain evidence="4 6">NEC25</strain>
    </source>
</reference>
<dbReference type="Proteomes" id="UP000789738">
    <property type="component" value="Unassembled WGS sequence"/>
</dbReference>
<dbReference type="RefSeq" id="WP_058296076.1">
    <property type="nucleotide sequence ID" value="NZ_CAKJVD010000048.1"/>
</dbReference>
<evidence type="ECO:0000313" key="4">
    <source>
        <dbReference type="EMBL" id="VCT85314.1"/>
    </source>
</evidence>
<dbReference type="EMBL" id="PDCJ01000001">
    <property type="protein sequence ID" value="PEG31928.1"/>
    <property type="molecule type" value="Genomic_DNA"/>
</dbReference>
<dbReference type="Proteomes" id="UP000431451">
    <property type="component" value="Unassembled WGS sequence"/>
</dbReference>
<evidence type="ECO:0000313" key="6">
    <source>
        <dbReference type="Proteomes" id="UP000431451"/>
    </source>
</evidence>
<feature type="chain" id="PRO_5044380432" evidence="1">
    <location>
        <begin position="23"/>
        <end position="338"/>
    </location>
</feature>
<keyword evidence="5" id="KW-1185">Reference proteome</keyword>
<gene>
    <name evidence="2" type="ORF">CNEO_42280</name>
    <name evidence="4" type="ORF">CNEONATNEC25_02915</name>
    <name evidence="3" type="ORF">CQ394_09565</name>
</gene>
<dbReference type="PROSITE" id="PS51257">
    <property type="entry name" value="PROKAR_LIPOPROTEIN"/>
    <property type="match status" value="1"/>
</dbReference>
<dbReference type="EMBL" id="CAKJVE010000004">
    <property type="protein sequence ID" value="CAG9706136.1"/>
    <property type="molecule type" value="Genomic_DNA"/>
</dbReference>
<proteinExistence type="predicted"/>